<evidence type="ECO:0000256" key="1">
    <source>
        <dbReference type="ARBA" id="ARBA00009515"/>
    </source>
</evidence>
<dbReference type="STRING" id="1314785.A0A165GWX9"/>
<dbReference type="SUPFAM" id="SSF48371">
    <property type="entry name" value="ARM repeat"/>
    <property type="match status" value="1"/>
</dbReference>
<reference evidence="4 5" key="1">
    <citation type="journal article" date="2016" name="Mol. Biol. Evol.">
        <title>Comparative Genomics of Early-Diverging Mushroom-Forming Fungi Provides Insights into the Origins of Lignocellulose Decay Capabilities.</title>
        <authorList>
            <person name="Nagy L.G."/>
            <person name="Riley R."/>
            <person name="Tritt A."/>
            <person name="Adam C."/>
            <person name="Daum C."/>
            <person name="Floudas D."/>
            <person name="Sun H."/>
            <person name="Yadav J.S."/>
            <person name="Pangilinan J."/>
            <person name="Larsson K.H."/>
            <person name="Matsuura K."/>
            <person name="Barry K."/>
            <person name="Labutti K."/>
            <person name="Kuo R."/>
            <person name="Ohm R.A."/>
            <person name="Bhattacharya S.S."/>
            <person name="Shirouzu T."/>
            <person name="Yoshinaga Y."/>
            <person name="Martin F.M."/>
            <person name="Grigoriev I.V."/>
            <person name="Hibbett D.S."/>
        </authorList>
    </citation>
    <scope>NUCLEOTIDE SEQUENCE [LARGE SCALE GENOMIC DNA]</scope>
    <source>
        <strain evidence="4 5">93-53</strain>
    </source>
</reference>
<evidence type="ECO:0000313" key="5">
    <source>
        <dbReference type="Proteomes" id="UP000076871"/>
    </source>
</evidence>
<dbReference type="Proteomes" id="UP000076871">
    <property type="component" value="Unassembled WGS sequence"/>
</dbReference>
<dbReference type="PANTHER" id="PTHR12758">
    <property type="entry name" value="APOPTOSIS INHIBITOR 5-RELATED"/>
    <property type="match status" value="1"/>
</dbReference>
<dbReference type="RefSeq" id="XP_040768679.1">
    <property type="nucleotide sequence ID" value="XM_040908000.1"/>
</dbReference>
<name>A0A165GWX9_9APHY</name>
<gene>
    <name evidence="4" type="ORF">LAESUDRAFT_721349</name>
</gene>
<dbReference type="InParanoid" id="A0A165GWX9"/>
<feature type="region of interest" description="Disordered" evidence="3">
    <location>
        <begin position="447"/>
        <end position="551"/>
    </location>
</feature>
<keyword evidence="2" id="KW-0053">Apoptosis</keyword>
<accession>A0A165GWX9</accession>
<evidence type="ECO:0000256" key="3">
    <source>
        <dbReference type="SAM" id="MobiDB-lite"/>
    </source>
</evidence>
<dbReference type="GO" id="GO:0006915">
    <property type="term" value="P:apoptotic process"/>
    <property type="evidence" value="ECO:0007669"/>
    <property type="project" value="UniProtKB-KW"/>
</dbReference>
<keyword evidence="5" id="KW-1185">Reference proteome</keyword>
<dbReference type="GeneID" id="63825029"/>
<feature type="compositionally biased region" description="Polar residues" evidence="3">
    <location>
        <begin position="447"/>
        <end position="459"/>
    </location>
</feature>
<dbReference type="GO" id="GO:0005634">
    <property type="term" value="C:nucleus"/>
    <property type="evidence" value="ECO:0007669"/>
    <property type="project" value="TreeGrafter"/>
</dbReference>
<dbReference type="Pfam" id="PF05918">
    <property type="entry name" value="API5"/>
    <property type="match status" value="1"/>
</dbReference>
<feature type="compositionally biased region" description="Polar residues" evidence="3">
    <location>
        <begin position="514"/>
        <end position="530"/>
    </location>
</feature>
<feature type="compositionally biased region" description="Basic and acidic residues" evidence="3">
    <location>
        <begin position="502"/>
        <end position="513"/>
    </location>
</feature>
<dbReference type="GO" id="GO:0043066">
    <property type="term" value="P:negative regulation of apoptotic process"/>
    <property type="evidence" value="ECO:0007669"/>
    <property type="project" value="TreeGrafter"/>
</dbReference>
<dbReference type="GO" id="GO:0003723">
    <property type="term" value="F:RNA binding"/>
    <property type="evidence" value="ECO:0007669"/>
    <property type="project" value="TreeGrafter"/>
</dbReference>
<comment type="similarity">
    <text evidence="1">Belongs to the API5 family.</text>
</comment>
<dbReference type="PANTHER" id="PTHR12758:SF19">
    <property type="entry name" value="APOPTOSIS INHIBITOR 5"/>
    <property type="match status" value="1"/>
</dbReference>
<dbReference type="AlphaFoldDB" id="A0A165GWX9"/>
<dbReference type="EMBL" id="KV427608">
    <property type="protein sequence ID" value="KZT10939.1"/>
    <property type="molecule type" value="Genomic_DNA"/>
</dbReference>
<dbReference type="InterPro" id="IPR008383">
    <property type="entry name" value="API5"/>
</dbReference>
<sequence>MEARSQEDQEREIRDLLRQAERKPLKSPARRNALKRLIDLAHSPYPKLKAIAAHNLKTFITDFPDLEDDAINAVYDLCEDPVTKVRISGYAAIVDVSREQLKWVKRNADVLVQLLQSDEPDEVTYVKRALNQHLDMDPATTLGVLCDQIIPMDEPLDEEEQIIRSRLRSLVLSFMTGEAKRAIIDRHTSTPGSVAEETLVMGLLKAVEKLTPADVDVIVKEILLALPSFKPSSPRSKQLLEVVLDRTKALLKSDLSSGSDRSPLTNVRYWLDLAAYIALENRVAHPSDLLRFYFTTLSSRMMLLRLDEDAQFFVLSRIADALSAYEKGPPEGSSSTHAEDALLRKQTPDICVVLLQIFSEANAAQRPWKACRTFLRTCLRHKKEYKWTVPSHLLPILQSIQGSAEIQAREGRLDNVEDIQSLIRSLLQPVSKPMPVVSKAPAAAVTNTSEGMSSSSATVKSERRIMNVKRKREGRPAGLPPRPVTTPPANGNGSAAIGARPEQGKRASVEYRQRATTVPATVGTQESGHSIPSDDQPRATKRAKKGGGVEGAKEVPSLLSRLETVTMNDKASVERAASILAGKRRVESAPVLLGSSQETSSDVDMRPVEGYSIKGAATRVTSPDDLGPIKTSLLDRLQSASIGRGVGGQMKKRRTRS</sequence>
<evidence type="ECO:0008006" key="6">
    <source>
        <dbReference type="Google" id="ProtNLM"/>
    </source>
</evidence>
<evidence type="ECO:0000256" key="2">
    <source>
        <dbReference type="ARBA" id="ARBA00022703"/>
    </source>
</evidence>
<dbReference type="InterPro" id="IPR016024">
    <property type="entry name" value="ARM-type_fold"/>
</dbReference>
<organism evidence="4 5">
    <name type="scientific">Laetiporus sulphureus 93-53</name>
    <dbReference type="NCBI Taxonomy" id="1314785"/>
    <lineage>
        <taxon>Eukaryota</taxon>
        <taxon>Fungi</taxon>
        <taxon>Dikarya</taxon>
        <taxon>Basidiomycota</taxon>
        <taxon>Agaricomycotina</taxon>
        <taxon>Agaricomycetes</taxon>
        <taxon>Polyporales</taxon>
        <taxon>Laetiporus</taxon>
    </lineage>
</organism>
<dbReference type="OrthoDB" id="19224at2759"/>
<evidence type="ECO:0000313" key="4">
    <source>
        <dbReference type="EMBL" id="KZT10939.1"/>
    </source>
</evidence>
<protein>
    <recommendedName>
        <fullName evidence="6">ARM repeat-containing protein</fullName>
    </recommendedName>
</protein>
<proteinExistence type="inferred from homology"/>